<reference evidence="5 6" key="1">
    <citation type="journal article" date="2018" name="Mol. Plant">
        <title>The genome of Artemisia annua provides insight into the evolution of Asteraceae family and artemisinin biosynthesis.</title>
        <authorList>
            <person name="Shen Q."/>
            <person name="Zhang L."/>
            <person name="Liao Z."/>
            <person name="Wang S."/>
            <person name="Yan T."/>
            <person name="Shi P."/>
            <person name="Liu M."/>
            <person name="Fu X."/>
            <person name="Pan Q."/>
            <person name="Wang Y."/>
            <person name="Lv Z."/>
            <person name="Lu X."/>
            <person name="Zhang F."/>
            <person name="Jiang W."/>
            <person name="Ma Y."/>
            <person name="Chen M."/>
            <person name="Hao X."/>
            <person name="Li L."/>
            <person name="Tang Y."/>
            <person name="Lv G."/>
            <person name="Zhou Y."/>
            <person name="Sun X."/>
            <person name="Brodelius P.E."/>
            <person name="Rose J.K.C."/>
            <person name="Tang K."/>
        </authorList>
    </citation>
    <scope>NUCLEOTIDE SEQUENCE [LARGE SCALE GENOMIC DNA]</scope>
    <source>
        <strain evidence="6">cv. Huhao1</strain>
        <tissue evidence="5">Leaf</tissue>
    </source>
</reference>
<evidence type="ECO:0000259" key="4">
    <source>
        <dbReference type="Pfam" id="PF13962"/>
    </source>
</evidence>
<keyword evidence="6" id="KW-1185">Reference proteome</keyword>
<keyword evidence="3" id="KW-0472">Membrane</keyword>
<feature type="coiled-coil region" evidence="2">
    <location>
        <begin position="236"/>
        <end position="263"/>
    </location>
</feature>
<protein>
    <submittedName>
        <fullName evidence="5">Ankyrin repeat-containing domain, PGG domain, Gag-polypeptide of LTR copia-type</fullName>
    </submittedName>
</protein>
<comment type="caution">
    <text evidence="5">The sequence shown here is derived from an EMBL/GenBank/DDBJ whole genome shotgun (WGS) entry which is preliminary data.</text>
</comment>
<dbReference type="GO" id="GO:0016020">
    <property type="term" value="C:membrane"/>
    <property type="evidence" value="ECO:0007669"/>
    <property type="project" value="TreeGrafter"/>
</dbReference>
<evidence type="ECO:0000313" key="6">
    <source>
        <dbReference type="Proteomes" id="UP000245207"/>
    </source>
</evidence>
<feature type="transmembrane region" description="Helical" evidence="3">
    <location>
        <begin position="533"/>
        <end position="558"/>
    </location>
</feature>
<dbReference type="InterPro" id="IPR026961">
    <property type="entry name" value="PGG_dom"/>
</dbReference>
<dbReference type="SMART" id="SM00248">
    <property type="entry name" value="ANK"/>
    <property type="match status" value="4"/>
</dbReference>
<dbReference type="PANTHER" id="PTHR24177">
    <property type="entry name" value="CASKIN"/>
    <property type="match status" value="1"/>
</dbReference>
<feature type="transmembrane region" description="Helical" evidence="3">
    <location>
        <begin position="422"/>
        <end position="442"/>
    </location>
</feature>
<feature type="transmembrane region" description="Helical" evidence="3">
    <location>
        <begin position="457"/>
        <end position="481"/>
    </location>
</feature>
<dbReference type="Pfam" id="PF12796">
    <property type="entry name" value="Ank_2"/>
    <property type="match status" value="1"/>
</dbReference>
<evidence type="ECO:0000256" key="1">
    <source>
        <dbReference type="PROSITE-ProRule" id="PRU00023"/>
    </source>
</evidence>
<feature type="repeat" description="ANK" evidence="1">
    <location>
        <begin position="62"/>
        <end position="88"/>
    </location>
</feature>
<dbReference type="STRING" id="35608.A0A2U1KPV2"/>
<dbReference type="EMBL" id="PKPP01015295">
    <property type="protein sequence ID" value="PWA38762.1"/>
    <property type="molecule type" value="Genomic_DNA"/>
</dbReference>
<feature type="transmembrane region" description="Helical" evidence="3">
    <location>
        <begin position="501"/>
        <end position="527"/>
    </location>
</feature>
<dbReference type="InterPro" id="IPR002110">
    <property type="entry name" value="Ankyrin_rpt"/>
</dbReference>
<dbReference type="PROSITE" id="PS50088">
    <property type="entry name" value="ANK_REPEAT"/>
    <property type="match status" value="1"/>
</dbReference>
<keyword evidence="3" id="KW-0812">Transmembrane</keyword>
<dbReference type="OrthoDB" id="1706563at2759"/>
<keyword evidence="3" id="KW-1133">Transmembrane helix</keyword>
<dbReference type="PANTHER" id="PTHR24177:SF475">
    <property type="entry name" value="ANKYRIN REPEAT-CONTAINING DOMAIN, PGG DOMAIN PROTEIN-RELATED"/>
    <property type="match status" value="1"/>
</dbReference>
<evidence type="ECO:0000256" key="2">
    <source>
        <dbReference type="SAM" id="Coils"/>
    </source>
</evidence>
<accession>A0A2U1KPV2</accession>
<keyword evidence="1" id="KW-0040">ANK repeat</keyword>
<proteinExistence type="predicted"/>
<dbReference type="PROSITE" id="PS50297">
    <property type="entry name" value="ANK_REP_REGION"/>
    <property type="match status" value="1"/>
</dbReference>
<dbReference type="Gene3D" id="1.25.40.20">
    <property type="entry name" value="Ankyrin repeat-containing domain"/>
    <property type="match status" value="2"/>
</dbReference>
<dbReference type="SUPFAM" id="SSF48403">
    <property type="entry name" value="Ankyrin repeat"/>
    <property type="match status" value="1"/>
</dbReference>
<sequence length="591" mass="66119">MKGDWSGAEAILKKDKDLVKEEISSDGSMVLHVAVGIGHKDFVKNLFSYITDEDVLATRKSDGSTALHIAAIVGNTYAADLLLKKNKDCLQIKDKKGEEPLHKAYENMHLDTIGYLLKAVDEYGKIMSRSFSIGSSIHSHLRPGVEIGVDLLVNAISAKQYNLASDLIVKFPKFASKNEDVLMAIAKTFPSGDYGETYELPSLEPLWELCIVTAGSLMSLPFALLSVKTIEPITHIQKKKEEMDEAEKVLELVCNEIDKLEYAGTHHPYYTRPILEAACQNAHKVVDEILYRAPEAILSTDKSGYDIIQLAVLHRSERIYNLIYDIGERKNLYRTIVDSSKNNMLHLAGRLAPSHVLNQTTGAALQLQRELQWRQEVKKVVYPTYITQENIIKETPDMVFTREHENLLKEGEQWMKTTAESCSITAALITTIVFAAAITVPGGSNQETGIPVFTKDIAFIIFGVSDAISLFASSTALLVFLSILTARFSEKDFLVSLPRRLLIGICSLLLSAISMMVAFSSTLFLVFCHQKLWMFAPICGLSLIPISFFVALQLPLIVDLFRSTYLRKFGPRRRGKRARFDPDNIRLFFGK</sequence>
<name>A0A2U1KPV2_ARTAN</name>
<dbReference type="InterPro" id="IPR036770">
    <property type="entry name" value="Ankyrin_rpt-contain_sf"/>
</dbReference>
<evidence type="ECO:0000313" key="5">
    <source>
        <dbReference type="EMBL" id="PWA38762.1"/>
    </source>
</evidence>
<feature type="domain" description="PGG" evidence="4">
    <location>
        <begin position="413"/>
        <end position="525"/>
    </location>
</feature>
<dbReference type="AlphaFoldDB" id="A0A2U1KPV2"/>
<dbReference type="Proteomes" id="UP000245207">
    <property type="component" value="Unassembled WGS sequence"/>
</dbReference>
<keyword evidence="2" id="KW-0175">Coiled coil</keyword>
<gene>
    <name evidence="5" type="ORF">CTI12_AA578360</name>
</gene>
<organism evidence="5 6">
    <name type="scientific">Artemisia annua</name>
    <name type="common">Sweet wormwood</name>
    <dbReference type="NCBI Taxonomy" id="35608"/>
    <lineage>
        <taxon>Eukaryota</taxon>
        <taxon>Viridiplantae</taxon>
        <taxon>Streptophyta</taxon>
        <taxon>Embryophyta</taxon>
        <taxon>Tracheophyta</taxon>
        <taxon>Spermatophyta</taxon>
        <taxon>Magnoliopsida</taxon>
        <taxon>eudicotyledons</taxon>
        <taxon>Gunneridae</taxon>
        <taxon>Pentapetalae</taxon>
        <taxon>asterids</taxon>
        <taxon>campanulids</taxon>
        <taxon>Asterales</taxon>
        <taxon>Asteraceae</taxon>
        <taxon>Asteroideae</taxon>
        <taxon>Anthemideae</taxon>
        <taxon>Artemisiinae</taxon>
        <taxon>Artemisia</taxon>
    </lineage>
</organism>
<dbReference type="Pfam" id="PF13962">
    <property type="entry name" value="PGG"/>
    <property type="match status" value="1"/>
</dbReference>
<evidence type="ECO:0000256" key="3">
    <source>
        <dbReference type="SAM" id="Phobius"/>
    </source>
</evidence>